<evidence type="ECO:0000259" key="7">
    <source>
        <dbReference type="Pfam" id="PF01782"/>
    </source>
</evidence>
<evidence type="ECO:0000256" key="6">
    <source>
        <dbReference type="SAM" id="MobiDB-lite"/>
    </source>
</evidence>
<dbReference type="HAMAP" id="MF_00014">
    <property type="entry name" value="Ribosome_mat_RimM"/>
    <property type="match status" value="1"/>
</dbReference>
<evidence type="ECO:0000313" key="9">
    <source>
        <dbReference type="EMBL" id="GLW62601.1"/>
    </source>
</evidence>
<comment type="function">
    <text evidence="5">An accessory protein needed during the final step in the assembly of 30S ribosomal subunit, possibly for assembly of the head region. Essential for efficient processing of 16S rRNA. May be needed both before and after RbfA during the maturation of 16S rRNA. It has affinity for free ribosomal 30S subunits but not for 70S ribosomes.</text>
</comment>
<evidence type="ECO:0000313" key="10">
    <source>
        <dbReference type="Proteomes" id="UP001165124"/>
    </source>
</evidence>
<evidence type="ECO:0000256" key="3">
    <source>
        <dbReference type="ARBA" id="ARBA00022552"/>
    </source>
</evidence>
<feature type="region of interest" description="Disordered" evidence="6">
    <location>
        <begin position="1"/>
        <end position="76"/>
    </location>
</feature>
<dbReference type="NCBIfam" id="TIGR02273">
    <property type="entry name" value="16S_RimM"/>
    <property type="match status" value="1"/>
</dbReference>
<dbReference type="PANTHER" id="PTHR33692:SF1">
    <property type="entry name" value="RIBOSOME MATURATION FACTOR RIMM"/>
    <property type="match status" value="1"/>
</dbReference>
<dbReference type="InterPro" id="IPR036976">
    <property type="entry name" value="RimM_N_sf"/>
</dbReference>
<protein>
    <recommendedName>
        <fullName evidence="5">Ribosome maturation factor RimM</fullName>
    </recommendedName>
</protein>
<dbReference type="GO" id="GO:0043022">
    <property type="term" value="F:ribosome binding"/>
    <property type="evidence" value="ECO:0007669"/>
    <property type="project" value="InterPro"/>
</dbReference>
<sequence length="239" mass="24606">MRPRAGRGPGAAEPAGGPGGASARARGGAPKGRPAGTPARRPAGASAQGRGAVPGRRPPRTPGGAGPGTEPDDQVVIGRIGRPHGIRGELAIDVRTDDPDRRFAPGAELATDPADVGPLTVERARWHAGRLLVRFSGVDDRNAADELRGVWLVVDPSDIPPSADPDEFHDQELIGLAVTTVDGADVGTVAEVRHHGQDLLVVRRADGGEVLVPFVAALVPEVDVPGGRLRIDPPPGLLD</sequence>
<dbReference type="GO" id="GO:0042274">
    <property type="term" value="P:ribosomal small subunit biogenesis"/>
    <property type="evidence" value="ECO:0007669"/>
    <property type="project" value="UniProtKB-UniRule"/>
</dbReference>
<accession>A0A9W6PTA5</accession>
<feature type="domain" description="RimM N-terminal" evidence="7">
    <location>
        <begin position="76"/>
        <end position="157"/>
    </location>
</feature>
<comment type="similarity">
    <text evidence="5">Belongs to the RimM family.</text>
</comment>
<comment type="domain">
    <text evidence="5">The PRC barrel domain binds ribosomal protein uS19.</text>
</comment>
<gene>
    <name evidence="5" type="primary">rimM</name>
    <name evidence="9" type="ORF">Arub01_08450</name>
</gene>
<dbReference type="InterPro" id="IPR011033">
    <property type="entry name" value="PRC_barrel-like_sf"/>
</dbReference>
<evidence type="ECO:0000259" key="8">
    <source>
        <dbReference type="Pfam" id="PF24986"/>
    </source>
</evidence>
<organism evidence="9 10">
    <name type="scientific">Actinomadura rubrobrunea</name>
    <dbReference type="NCBI Taxonomy" id="115335"/>
    <lineage>
        <taxon>Bacteria</taxon>
        <taxon>Bacillati</taxon>
        <taxon>Actinomycetota</taxon>
        <taxon>Actinomycetes</taxon>
        <taxon>Streptosporangiales</taxon>
        <taxon>Thermomonosporaceae</taxon>
        <taxon>Actinomadura</taxon>
    </lineage>
</organism>
<dbReference type="Proteomes" id="UP001165124">
    <property type="component" value="Unassembled WGS sequence"/>
</dbReference>
<comment type="caution">
    <text evidence="9">The sequence shown here is derived from an EMBL/GenBank/DDBJ whole genome shotgun (WGS) entry which is preliminary data.</text>
</comment>
<comment type="subcellular location">
    <subcellularLocation>
        <location evidence="5">Cytoplasm</location>
    </subcellularLocation>
</comment>
<keyword evidence="1 5" id="KW-0963">Cytoplasm</keyword>
<feature type="domain" description="Ribosome maturation factor RimM PRC barrel" evidence="8">
    <location>
        <begin position="171"/>
        <end position="237"/>
    </location>
</feature>
<evidence type="ECO:0000256" key="1">
    <source>
        <dbReference type="ARBA" id="ARBA00022490"/>
    </source>
</evidence>
<feature type="compositionally biased region" description="Low complexity" evidence="6">
    <location>
        <begin position="10"/>
        <end position="55"/>
    </location>
</feature>
<dbReference type="InterPro" id="IPR009000">
    <property type="entry name" value="Transl_B-barrel_sf"/>
</dbReference>
<dbReference type="InterPro" id="IPR056792">
    <property type="entry name" value="PRC_RimM"/>
</dbReference>
<dbReference type="SUPFAM" id="SSF50346">
    <property type="entry name" value="PRC-barrel domain"/>
    <property type="match status" value="1"/>
</dbReference>
<keyword evidence="4 5" id="KW-0143">Chaperone</keyword>
<dbReference type="InterPro" id="IPR011961">
    <property type="entry name" value="RimM"/>
</dbReference>
<keyword evidence="3 5" id="KW-0698">rRNA processing</keyword>
<dbReference type="PANTHER" id="PTHR33692">
    <property type="entry name" value="RIBOSOME MATURATION FACTOR RIMM"/>
    <property type="match status" value="1"/>
</dbReference>
<dbReference type="AlphaFoldDB" id="A0A9W6PTA5"/>
<reference evidence="9" key="1">
    <citation type="submission" date="2023-02" db="EMBL/GenBank/DDBJ databases">
        <title>Actinomadura rubrobrunea NBRC 14622.</title>
        <authorList>
            <person name="Ichikawa N."/>
            <person name="Sato H."/>
            <person name="Tonouchi N."/>
        </authorList>
    </citation>
    <scope>NUCLEOTIDE SEQUENCE</scope>
    <source>
        <strain evidence="9">NBRC 14622</strain>
    </source>
</reference>
<keyword evidence="10" id="KW-1185">Reference proteome</keyword>
<evidence type="ECO:0000256" key="5">
    <source>
        <dbReference type="HAMAP-Rule" id="MF_00014"/>
    </source>
</evidence>
<proteinExistence type="inferred from homology"/>
<dbReference type="Pfam" id="PF01782">
    <property type="entry name" value="RimM"/>
    <property type="match status" value="1"/>
</dbReference>
<dbReference type="Gene3D" id="2.40.30.60">
    <property type="entry name" value="RimM"/>
    <property type="match status" value="1"/>
</dbReference>
<dbReference type="GO" id="GO:0005840">
    <property type="term" value="C:ribosome"/>
    <property type="evidence" value="ECO:0007669"/>
    <property type="project" value="InterPro"/>
</dbReference>
<keyword evidence="2 5" id="KW-0690">Ribosome biogenesis</keyword>
<dbReference type="GO" id="GO:0006364">
    <property type="term" value="P:rRNA processing"/>
    <property type="evidence" value="ECO:0007669"/>
    <property type="project" value="UniProtKB-UniRule"/>
</dbReference>
<name>A0A9W6PTA5_9ACTN</name>
<dbReference type="EMBL" id="BSRZ01000001">
    <property type="protein sequence ID" value="GLW62601.1"/>
    <property type="molecule type" value="Genomic_DNA"/>
</dbReference>
<comment type="subunit">
    <text evidence="5">Binds ribosomal protein uS19.</text>
</comment>
<dbReference type="InterPro" id="IPR002676">
    <property type="entry name" value="RimM_N"/>
</dbReference>
<dbReference type="SUPFAM" id="SSF50447">
    <property type="entry name" value="Translation proteins"/>
    <property type="match status" value="1"/>
</dbReference>
<dbReference type="Pfam" id="PF24986">
    <property type="entry name" value="PRC_RimM"/>
    <property type="match status" value="1"/>
</dbReference>
<dbReference type="GO" id="GO:0005737">
    <property type="term" value="C:cytoplasm"/>
    <property type="evidence" value="ECO:0007669"/>
    <property type="project" value="UniProtKB-SubCell"/>
</dbReference>
<evidence type="ECO:0000256" key="4">
    <source>
        <dbReference type="ARBA" id="ARBA00023186"/>
    </source>
</evidence>
<dbReference type="Gene3D" id="2.30.30.240">
    <property type="entry name" value="PRC-barrel domain"/>
    <property type="match status" value="1"/>
</dbReference>
<evidence type="ECO:0000256" key="2">
    <source>
        <dbReference type="ARBA" id="ARBA00022517"/>
    </source>
</evidence>